<dbReference type="AlphaFoldDB" id="D3RP28"/>
<dbReference type="OrthoDB" id="5772521at2"/>
<keyword evidence="2" id="KW-1185">Reference proteome</keyword>
<dbReference type="EMBL" id="CP001896">
    <property type="protein sequence ID" value="ADC61538.1"/>
    <property type="molecule type" value="Genomic_DNA"/>
</dbReference>
<accession>D3RP28</accession>
<proteinExistence type="predicted"/>
<protein>
    <submittedName>
        <fullName evidence="1">Uncharacterized protein</fullName>
    </submittedName>
</protein>
<evidence type="ECO:0000313" key="2">
    <source>
        <dbReference type="Proteomes" id="UP000001441"/>
    </source>
</evidence>
<reference evidence="1 2" key="1">
    <citation type="journal article" date="2011" name="Stand. Genomic Sci.">
        <title>Complete genome sequence of Allochromatium vinosum DSM 180(T).</title>
        <authorList>
            <person name="Weissgerber T."/>
            <person name="Zigann R."/>
            <person name="Bruce D."/>
            <person name="Chang Y.J."/>
            <person name="Detter J.C."/>
            <person name="Han C."/>
            <person name="Hauser L."/>
            <person name="Jeffries C.D."/>
            <person name="Land M."/>
            <person name="Munk A.C."/>
            <person name="Tapia R."/>
            <person name="Dahl C."/>
        </authorList>
    </citation>
    <scope>NUCLEOTIDE SEQUENCE [LARGE SCALE GENOMIC DNA]</scope>
    <source>
        <strain evidence="2">ATCC 17899 / DSM 180 / NBRC 103801 / NCIMB 10441 / D</strain>
    </source>
</reference>
<dbReference type="Proteomes" id="UP000001441">
    <property type="component" value="Chromosome"/>
</dbReference>
<evidence type="ECO:0000313" key="1">
    <source>
        <dbReference type="EMBL" id="ADC61538.1"/>
    </source>
</evidence>
<dbReference type="STRING" id="572477.Alvin_0588"/>
<sequence>MAPPETLALVRFESAGHCLALEATKIGAMRNPAETAAPSLAELIEWPDSTASEPSRQRLLEIVHPDWRRLIRVGEPVVHFELPVRAIQPLPPLLAARLRPNGVRALALLGEPPAERLLILLDAWRLTH</sequence>
<dbReference type="RefSeq" id="WP_012969814.1">
    <property type="nucleotide sequence ID" value="NC_013851.1"/>
</dbReference>
<dbReference type="KEGG" id="alv:Alvin_0588"/>
<name>D3RP28_ALLVD</name>
<gene>
    <name evidence="1" type="ordered locus">Alvin_0588</name>
</gene>
<organism evidence="1 2">
    <name type="scientific">Allochromatium vinosum (strain ATCC 17899 / DSM 180 / NBRC 103801 / NCIMB 10441 / D)</name>
    <name type="common">Chromatium vinosum</name>
    <dbReference type="NCBI Taxonomy" id="572477"/>
    <lineage>
        <taxon>Bacteria</taxon>
        <taxon>Pseudomonadati</taxon>
        <taxon>Pseudomonadota</taxon>
        <taxon>Gammaproteobacteria</taxon>
        <taxon>Chromatiales</taxon>
        <taxon>Chromatiaceae</taxon>
        <taxon>Allochromatium</taxon>
    </lineage>
</organism>
<dbReference type="HOGENOM" id="CLU_1954975_0_0_6"/>